<feature type="domain" description="DUF2423" evidence="15">
    <location>
        <begin position="1"/>
        <end position="44"/>
    </location>
</feature>
<accession>A0A100IH75</accession>
<dbReference type="VEuPathDB" id="FungiDB:ATCC64974_32790"/>
<gene>
    <name evidence="17" type="ORF">ABL_04041</name>
</gene>
<feature type="transmembrane region" description="Helical" evidence="13">
    <location>
        <begin position="802"/>
        <end position="820"/>
    </location>
</feature>
<dbReference type="VEuPathDB" id="FungiDB:ASPNIDRAFT2_1103925"/>
<keyword evidence="9 13" id="KW-1133">Transmembrane helix</keyword>
<dbReference type="Pfam" id="PF01663">
    <property type="entry name" value="Phosphodiest"/>
    <property type="match status" value="1"/>
</dbReference>
<evidence type="ECO:0000256" key="8">
    <source>
        <dbReference type="ARBA" id="ARBA00022824"/>
    </source>
</evidence>
<evidence type="ECO:0000256" key="12">
    <source>
        <dbReference type="ARBA" id="ARBA00056729"/>
    </source>
</evidence>
<evidence type="ECO:0000256" key="9">
    <source>
        <dbReference type="ARBA" id="ARBA00022989"/>
    </source>
</evidence>
<name>A0A100IH75_ASPNG</name>
<dbReference type="EMBL" id="BCMY01000005">
    <property type="protein sequence ID" value="GAQ41188.1"/>
    <property type="molecule type" value="Genomic_DNA"/>
</dbReference>
<dbReference type="VEuPathDB" id="FungiDB:ASPNIDRAFT2_1143371"/>
<evidence type="ECO:0000256" key="2">
    <source>
        <dbReference type="ARBA" id="ARBA00004687"/>
    </source>
</evidence>
<dbReference type="OMA" id="SWNQTGQ"/>
<dbReference type="Pfam" id="PF10338">
    <property type="entry name" value="YBL028C_N"/>
    <property type="match status" value="1"/>
</dbReference>
<evidence type="ECO:0000256" key="6">
    <source>
        <dbReference type="ARBA" id="ARBA00022679"/>
    </source>
</evidence>
<dbReference type="CDD" id="cd16024">
    <property type="entry name" value="GPI_EPT_2"/>
    <property type="match status" value="1"/>
</dbReference>
<evidence type="ECO:0000313" key="18">
    <source>
        <dbReference type="Proteomes" id="UP000068243"/>
    </source>
</evidence>
<keyword evidence="5 13" id="KW-0337">GPI-anchor biosynthesis</keyword>
<dbReference type="InterPro" id="IPR039527">
    <property type="entry name" value="PIGG/GPI7"/>
</dbReference>
<dbReference type="InterPro" id="IPR002591">
    <property type="entry name" value="Phosphodiest/P_Trfase"/>
</dbReference>
<keyword evidence="6 13" id="KW-0808">Transferase</keyword>
<feature type="transmembrane region" description="Helical" evidence="13">
    <location>
        <begin position="614"/>
        <end position="632"/>
    </location>
</feature>
<evidence type="ECO:0000313" key="17">
    <source>
        <dbReference type="EMBL" id="GAQ41188.1"/>
    </source>
</evidence>
<keyword evidence="8 13" id="KW-0256">Endoplasmic reticulum</keyword>
<feature type="transmembrane region" description="Helical" evidence="13">
    <location>
        <begin position="727"/>
        <end position="748"/>
    </location>
</feature>
<dbReference type="PANTHER" id="PTHR23072">
    <property type="entry name" value="PHOSPHATIDYLINOSITOL GLYCAN-RELATED"/>
    <property type="match status" value="1"/>
</dbReference>
<feature type="transmembrane region" description="Helical" evidence="13">
    <location>
        <begin position="769"/>
        <end position="790"/>
    </location>
</feature>
<feature type="transmembrane region" description="Helical" evidence="13">
    <location>
        <begin position="514"/>
        <end position="534"/>
    </location>
</feature>
<feature type="transmembrane region" description="Helical" evidence="13">
    <location>
        <begin position="540"/>
        <end position="560"/>
    </location>
</feature>
<dbReference type="InterPro" id="IPR045687">
    <property type="entry name" value="PIGG/GPI7_C"/>
</dbReference>
<feature type="domain" description="GPI ethanolamine phosphate transferase 2 C-terminal" evidence="16">
    <location>
        <begin position="477"/>
        <end position="557"/>
    </location>
</feature>
<reference evidence="18" key="1">
    <citation type="journal article" date="2016" name="Genome Announc.">
        <title>Draft genome sequence of Aspergillus niger strain An76.</title>
        <authorList>
            <person name="Gong W."/>
            <person name="Cheng Z."/>
            <person name="Zhang H."/>
            <person name="Liu L."/>
            <person name="Gao P."/>
            <person name="Wang L."/>
        </authorList>
    </citation>
    <scope>NUCLEOTIDE SEQUENCE [LARGE SCALE GENOMIC DNA]</scope>
    <source>
        <strain evidence="18">An76</strain>
    </source>
</reference>
<dbReference type="GO" id="GO:0005789">
    <property type="term" value="C:endoplasmic reticulum membrane"/>
    <property type="evidence" value="ECO:0007669"/>
    <property type="project" value="UniProtKB-SubCell"/>
</dbReference>
<evidence type="ECO:0000256" key="4">
    <source>
        <dbReference type="ARBA" id="ARBA00020830"/>
    </source>
</evidence>
<evidence type="ECO:0000256" key="14">
    <source>
        <dbReference type="SAM" id="MobiDB-lite"/>
    </source>
</evidence>
<keyword evidence="10 13" id="KW-0472">Membrane</keyword>
<dbReference type="PANTHER" id="PTHR23072:SF0">
    <property type="entry name" value="GPI ETHANOLAMINE PHOSPHATE TRANSFERASE 2"/>
    <property type="match status" value="1"/>
</dbReference>
<dbReference type="SUPFAM" id="SSF53649">
    <property type="entry name" value="Alkaline phosphatase-like"/>
    <property type="match status" value="1"/>
</dbReference>
<evidence type="ECO:0000256" key="10">
    <source>
        <dbReference type="ARBA" id="ARBA00023136"/>
    </source>
</evidence>
<evidence type="ECO:0000256" key="5">
    <source>
        <dbReference type="ARBA" id="ARBA00022502"/>
    </source>
</evidence>
<comment type="similarity">
    <text evidence="3 13">Belongs to the PIGG/PIGN/PIGO family. PIGG subfamily.</text>
</comment>
<dbReference type="Gene3D" id="3.40.720.10">
    <property type="entry name" value="Alkaline Phosphatase, subunit A"/>
    <property type="match status" value="1"/>
</dbReference>
<dbReference type="VEuPathDB" id="FungiDB:M747DRAFT_294274"/>
<dbReference type="VEuPathDB" id="FungiDB:M747DRAFT_294273"/>
<organism evidence="17 18">
    <name type="scientific">Aspergillus niger</name>
    <dbReference type="NCBI Taxonomy" id="5061"/>
    <lineage>
        <taxon>Eukaryota</taxon>
        <taxon>Fungi</taxon>
        <taxon>Dikarya</taxon>
        <taxon>Ascomycota</taxon>
        <taxon>Pezizomycotina</taxon>
        <taxon>Eurotiomycetes</taxon>
        <taxon>Eurotiomycetidae</taxon>
        <taxon>Eurotiales</taxon>
        <taxon>Aspergillaceae</taxon>
        <taxon>Aspergillus</taxon>
        <taxon>Aspergillus subgen. Circumdati</taxon>
    </lineage>
</organism>
<dbReference type="InterPro" id="IPR037674">
    <property type="entry name" value="PIG-G_N"/>
</dbReference>
<dbReference type="GO" id="GO:0006506">
    <property type="term" value="P:GPI anchor biosynthetic process"/>
    <property type="evidence" value="ECO:0007669"/>
    <property type="project" value="UniProtKB-UniPathway"/>
</dbReference>
<evidence type="ECO:0000259" key="16">
    <source>
        <dbReference type="Pfam" id="PF19316"/>
    </source>
</evidence>
<evidence type="ECO:0000256" key="1">
    <source>
        <dbReference type="ARBA" id="ARBA00004477"/>
    </source>
</evidence>
<dbReference type="OrthoDB" id="272139at2759"/>
<proteinExistence type="inferred from homology"/>
<dbReference type="Pfam" id="PF19316">
    <property type="entry name" value="PIGO_PIGG"/>
    <property type="match status" value="2"/>
</dbReference>
<protein>
    <recommendedName>
        <fullName evidence="4 13">GPI ethanolamine phosphate transferase 2</fullName>
    </recommendedName>
</protein>
<feature type="region of interest" description="Disordered" evidence="14">
    <location>
        <begin position="37"/>
        <end position="71"/>
    </location>
</feature>
<evidence type="ECO:0000256" key="13">
    <source>
        <dbReference type="RuleBase" id="RU367106"/>
    </source>
</evidence>
<keyword evidence="7 13" id="KW-0812">Transmembrane</keyword>
<evidence type="ECO:0000256" key="11">
    <source>
        <dbReference type="ARBA" id="ARBA00023180"/>
    </source>
</evidence>
<dbReference type="VEuPathDB" id="FungiDB:ATCC64974_32780"/>
<keyword evidence="11" id="KW-0325">Glycoprotein</keyword>
<comment type="caution">
    <text evidence="17">The sequence shown here is derived from an EMBL/GenBank/DDBJ whole genome shotgun (WGS) entry which is preliminary data.</text>
</comment>
<evidence type="ECO:0000256" key="3">
    <source>
        <dbReference type="ARBA" id="ARBA00005315"/>
    </source>
</evidence>
<dbReference type="InterPro" id="IPR017850">
    <property type="entry name" value="Alkaline_phosphatase_core_sf"/>
</dbReference>
<feature type="transmembrane region" description="Helical" evidence="13">
    <location>
        <begin position="572"/>
        <end position="594"/>
    </location>
</feature>
<comment type="function">
    <text evidence="12 13">Ethanolamine phosphate transferase involved in glycosylphosphatidylinositol-anchor biosynthesis. Transfers ethanolamine phosphate to the GPI second mannose.</text>
</comment>
<feature type="domain" description="GPI ethanolamine phosphate transferase 2 C-terminal" evidence="16">
    <location>
        <begin position="570"/>
        <end position="825"/>
    </location>
</feature>
<sequence>MAKSVRASVTKRNRAKLRATVFGPAVDARTERLSAKLQELASQPRPNEEKSSMELDDATTNNNSDKKASNVLNSTGGLAKFEDGGNYTATPKAFDKVIFMVVDALRSDFVYSNNSGFLFTQSLIRSGAALPFTAYASSPTVTMPRLKAITTGSKPSFLDVILNIAESDTSSTLAYQDTWLAQLKANGGQLVMYGDDTWLKLFPGMFERADGTTSFFVSDFIEVDNNVTRHVSTELSRDDWSAFIMHYLGLDHIGHKAGPQSPYMTTKQQEMDSIVANIYTSMEQQQHLQSTLFVLCGDHGMNDAGNHGGSSVGETSPALLFISPKFQALDILRQSPTDSHSDFQYYRTVEQTDITPTLAGLLGLPIPLNSLGVFIPELLDLWETRSQRIDVLLSNSRQILRKMKETFPSHSFDINSMNIACDTGPLAGIDLALCAWFRVNILLRNSGGADKNDLHSELESALFEFLKHAQKVISSAASDYDLRNLLLGLAITSFVVLLPLPTIYTLLCRSWCAGAFFALCLLSYGGMMFASSYVEEEQQFWNWMFTAWVFCLHGSEALEPNWHLLAHRLSKLWQLYCVAMALSAFLLKLSYVASDSPELLPEALLVLWERGVDGGSTVLFTRLVVVGILFLVPFSMCIRNTPQLLVPSTVFHDALTLFLVTQSRATNIPIFLILRAHASILATMNLSALELAITSLIAQYMTFFAFGGSNSIATVDLSNAYNGIGTYNVVLVGILTFISNWAGPIWWVSAAQVLRLNQARHDRESHMAVLTFHMAATLMSVMAACTILRSHLFIWTVFSPKYLYAMAWAILNHLAVNLLGEVLHLISSKLANHLAVGLL</sequence>
<feature type="transmembrane region" description="Helical" evidence="13">
    <location>
        <begin position="696"/>
        <end position="715"/>
    </location>
</feature>
<dbReference type="AlphaFoldDB" id="A0A100IH75"/>
<comment type="subcellular location">
    <subcellularLocation>
        <location evidence="1 13">Endoplasmic reticulum membrane</location>
        <topology evidence="1 13">Multi-pass membrane protein</topology>
    </subcellularLocation>
</comment>
<dbReference type="GO" id="GO:0051267">
    <property type="term" value="F:CP2 mannose-ethanolamine phosphotransferase activity"/>
    <property type="evidence" value="ECO:0007669"/>
    <property type="project" value="TreeGrafter"/>
</dbReference>
<dbReference type="FunFam" id="3.40.720.10:FF:000045">
    <property type="entry name" value="GPI ethanolamine phosphate transferase 2"/>
    <property type="match status" value="1"/>
</dbReference>
<feature type="transmembrane region" description="Helical" evidence="13">
    <location>
        <begin position="485"/>
        <end position="507"/>
    </location>
</feature>
<dbReference type="InterPro" id="IPR019434">
    <property type="entry name" value="DUF2423"/>
</dbReference>
<comment type="pathway">
    <text evidence="2 13">Glycolipid biosynthesis; glycosylphosphatidylinositol-anchor biosynthesis.</text>
</comment>
<dbReference type="UniPathway" id="UPA00196"/>
<dbReference type="Proteomes" id="UP000068243">
    <property type="component" value="Unassembled WGS sequence"/>
</dbReference>
<evidence type="ECO:0000259" key="15">
    <source>
        <dbReference type="Pfam" id="PF10338"/>
    </source>
</evidence>
<dbReference type="VEuPathDB" id="FungiDB:An15g00030"/>
<evidence type="ECO:0000256" key="7">
    <source>
        <dbReference type="ARBA" id="ARBA00022692"/>
    </source>
</evidence>